<accession>A0A6M3X973</accession>
<dbReference type="EMBL" id="MT144600">
    <property type="protein sequence ID" value="QJH94430.1"/>
    <property type="molecule type" value="Genomic_DNA"/>
</dbReference>
<organism evidence="1">
    <name type="scientific">viral metagenome</name>
    <dbReference type="NCBI Taxonomy" id="1070528"/>
    <lineage>
        <taxon>unclassified sequences</taxon>
        <taxon>metagenomes</taxon>
        <taxon>organismal metagenomes</taxon>
    </lineage>
</organism>
<sequence length="89" mass="10048">MRPNCADDSIVAATIFNLRTGNKTYIVKSGDGRHAQAYAVVQGKHISLHVFPLFGWYVLESKPDDMVGGRGQTYTVDEFIRRHGPWRVK</sequence>
<reference evidence="1" key="1">
    <citation type="submission" date="2020-03" db="EMBL/GenBank/DDBJ databases">
        <title>The deep terrestrial virosphere.</title>
        <authorList>
            <person name="Holmfeldt K."/>
            <person name="Nilsson E."/>
            <person name="Simone D."/>
            <person name="Lopez-Fernandez M."/>
            <person name="Wu X."/>
            <person name="de Brujin I."/>
            <person name="Lundin D."/>
            <person name="Andersson A."/>
            <person name="Bertilsson S."/>
            <person name="Dopson M."/>
        </authorList>
    </citation>
    <scope>NUCLEOTIDE SEQUENCE</scope>
    <source>
        <strain evidence="1">TM448B00218</strain>
    </source>
</reference>
<gene>
    <name evidence="1" type="ORF">TM448B00218_0073</name>
</gene>
<name>A0A6M3X973_9ZZZZ</name>
<evidence type="ECO:0000313" key="1">
    <source>
        <dbReference type="EMBL" id="QJH94430.1"/>
    </source>
</evidence>
<dbReference type="AlphaFoldDB" id="A0A6M3X973"/>
<protein>
    <submittedName>
        <fullName evidence="1">Uncharacterized protein</fullName>
    </submittedName>
</protein>
<proteinExistence type="predicted"/>